<proteinExistence type="predicted"/>
<evidence type="ECO:0000313" key="2">
    <source>
        <dbReference type="Proteomes" id="UP001164929"/>
    </source>
</evidence>
<name>A0AAD6QLL0_9ROSI</name>
<dbReference type="EMBL" id="JAQIZT010000006">
    <property type="protein sequence ID" value="KAJ6992693.1"/>
    <property type="molecule type" value="Genomic_DNA"/>
</dbReference>
<dbReference type="InterPro" id="IPR036612">
    <property type="entry name" value="KH_dom_type_1_sf"/>
</dbReference>
<evidence type="ECO:0008006" key="3">
    <source>
        <dbReference type="Google" id="ProtNLM"/>
    </source>
</evidence>
<dbReference type="GO" id="GO:0003723">
    <property type="term" value="F:RNA binding"/>
    <property type="evidence" value="ECO:0007669"/>
    <property type="project" value="InterPro"/>
</dbReference>
<evidence type="ECO:0000313" key="1">
    <source>
        <dbReference type="EMBL" id="KAJ6992693.1"/>
    </source>
</evidence>
<organism evidence="1 2">
    <name type="scientific">Populus alba x Populus x berolinensis</name>
    <dbReference type="NCBI Taxonomy" id="444605"/>
    <lineage>
        <taxon>Eukaryota</taxon>
        <taxon>Viridiplantae</taxon>
        <taxon>Streptophyta</taxon>
        <taxon>Embryophyta</taxon>
        <taxon>Tracheophyta</taxon>
        <taxon>Spermatophyta</taxon>
        <taxon>Magnoliopsida</taxon>
        <taxon>eudicotyledons</taxon>
        <taxon>Gunneridae</taxon>
        <taxon>Pentapetalae</taxon>
        <taxon>rosids</taxon>
        <taxon>fabids</taxon>
        <taxon>Malpighiales</taxon>
        <taxon>Salicaceae</taxon>
        <taxon>Saliceae</taxon>
        <taxon>Populus</taxon>
    </lineage>
</organism>
<keyword evidence="2" id="KW-1185">Reference proteome</keyword>
<protein>
    <recommendedName>
        <fullName evidence="3">K Homology domain-containing protein</fullName>
    </recommendedName>
</protein>
<comment type="caution">
    <text evidence="1">The sequence shown here is derived from an EMBL/GenBank/DDBJ whole genome shotgun (WGS) entry which is preliminary data.</text>
</comment>
<dbReference type="AlphaFoldDB" id="A0AAD6QLL0"/>
<dbReference type="SUPFAM" id="SSF54791">
    <property type="entry name" value="Eukaryotic type KH-domain (KH-domain type I)"/>
    <property type="match status" value="1"/>
</dbReference>
<accession>A0AAD6QLL0</accession>
<gene>
    <name evidence="1" type="ORF">NC653_015936</name>
</gene>
<dbReference type="Gene3D" id="3.30.1370.10">
    <property type="entry name" value="K Homology domain, type 1"/>
    <property type="match status" value="1"/>
</dbReference>
<sequence length="102" mass="10798">MVKTSGATISVKESVGSPDQIIVEIKGTSLQVQTAQQLIQECLSNGSHIEPVTRSYEKSTKAVCRVRSVYNDETSCPASSAVGRLHGDYGSSALGGYSGYKI</sequence>
<reference evidence="1" key="1">
    <citation type="journal article" date="2023" name="Mol. Ecol. Resour.">
        <title>Chromosome-level genome assembly of a triploid poplar Populus alba 'Berolinensis'.</title>
        <authorList>
            <person name="Chen S."/>
            <person name="Yu Y."/>
            <person name="Wang X."/>
            <person name="Wang S."/>
            <person name="Zhang T."/>
            <person name="Zhou Y."/>
            <person name="He R."/>
            <person name="Meng N."/>
            <person name="Wang Y."/>
            <person name="Liu W."/>
            <person name="Liu Z."/>
            <person name="Liu J."/>
            <person name="Guo Q."/>
            <person name="Huang H."/>
            <person name="Sederoff R.R."/>
            <person name="Wang G."/>
            <person name="Qu G."/>
            <person name="Chen S."/>
        </authorList>
    </citation>
    <scope>NUCLEOTIDE SEQUENCE</scope>
    <source>
        <strain evidence="1">SC-2020</strain>
    </source>
</reference>
<dbReference type="Proteomes" id="UP001164929">
    <property type="component" value="Chromosome 6"/>
</dbReference>